<feature type="compositionally biased region" description="Pro residues" evidence="1">
    <location>
        <begin position="10"/>
        <end position="23"/>
    </location>
</feature>
<proteinExistence type="predicted"/>
<evidence type="ECO:0000256" key="1">
    <source>
        <dbReference type="SAM" id="MobiDB-lite"/>
    </source>
</evidence>
<sequence>MVTAITAPGRAPPSTPRPQPKTPGPTLGPRGVQMGGWVVGWRSTPQLLNGLAWNPHSGPEVGLPVSSDPGNICPWVACTHTVHTVQSVPPCVSNGNFEGASEGWAHLSCPVGLRACSLLAACLLAP</sequence>
<organism evidence="2">
    <name type="scientific">Eutreptiella gymnastica</name>
    <dbReference type="NCBI Taxonomy" id="73025"/>
    <lineage>
        <taxon>Eukaryota</taxon>
        <taxon>Discoba</taxon>
        <taxon>Euglenozoa</taxon>
        <taxon>Euglenida</taxon>
        <taxon>Spirocuta</taxon>
        <taxon>Euglenophyceae</taxon>
        <taxon>Eutreptiales</taxon>
        <taxon>Eutreptiaceae</taxon>
        <taxon>Eutreptiella</taxon>
    </lineage>
</organism>
<gene>
    <name evidence="2" type="ORF">EGYM00392_LOCUS4567</name>
</gene>
<dbReference type="EMBL" id="HBGA01012030">
    <property type="protein sequence ID" value="CAD8993517.1"/>
    <property type="molecule type" value="Transcribed_RNA"/>
</dbReference>
<name>A0A7S1N3B4_9EUGL</name>
<protein>
    <submittedName>
        <fullName evidence="2">Uncharacterized protein</fullName>
    </submittedName>
</protein>
<accession>A0A7S1N3B4</accession>
<feature type="region of interest" description="Disordered" evidence="1">
    <location>
        <begin position="1"/>
        <end position="33"/>
    </location>
</feature>
<evidence type="ECO:0000313" key="2">
    <source>
        <dbReference type="EMBL" id="CAD8993517.1"/>
    </source>
</evidence>
<dbReference type="AlphaFoldDB" id="A0A7S1N3B4"/>
<reference evidence="2" key="1">
    <citation type="submission" date="2021-01" db="EMBL/GenBank/DDBJ databases">
        <authorList>
            <person name="Corre E."/>
            <person name="Pelletier E."/>
            <person name="Niang G."/>
            <person name="Scheremetjew M."/>
            <person name="Finn R."/>
            <person name="Kale V."/>
            <person name="Holt S."/>
            <person name="Cochrane G."/>
            <person name="Meng A."/>
            <person name="Brown T."/>
            <person name="Cohen L."/>
        </authorList>
    </citation>
    <scope>NUCLEOTIDE SEQUENCE</scope>
    <source>
        <strain evidence="2">NIES-381</strain>
    </source>
</reference>